<accession>A0A182JIE8</accession>
<dbReference type="EnsemblMetazoa" id="AATE018667-RA">
    <property type="protein sequence ID" value="AATE018667-PA.1"/>
    <property type="gene ID" value="AATE018667"/>
</dbReference>
<dbReference type="HAMAP" id="MF_00376">
    <property type="entry name" value="Dephospho_CoA_kinase"/>
    <property type="match status" value="1"/>
</dbReference>
<sequence length="235" mass="27034">MFLVALTGGIASGKSTVSRIFRENGVPIIDADAIARKVVEPGRPAWHKIKATFGEAVFDADSGELNREALGRLIFDDVEKRRLLNEITHPEIHRIIYKEVIKSFFLGHNFVVLDLPLLFETRVMLHYIHKIITVTCEEDIQVTRLMDRSHYTEAEAKKRIKSQMPLEQKCEQSHFVIENSGTLRDTEEQTLQILSILQDSNQHWKIRGIIFATAALLVSSIAWILNYKYRWFSSN</sequence>
<comment type="similarity">
    <text evidence="1">Belongs to the CoaE family.</text>
</comment>
<keyword evidence="5" id="KW-0812">Transmembrane</keyword>
<dbReference type="OrthoDB" id="247245at2759"/>
<dbReference type="PANTHER" id="PTHR10695:SF46">
    <property type="entry name" value="BIFUNCTIONAL COENZYME A SYNTHASE-RELATED"/>
    <property type="match status" value="1"/>
</dbReference>
<dbReference type="NCBIfam" id="TIGR00152">
    <property type="entry name" value="dephospho-CoA kinase"/>
    <property type="match status" value="1"/>
</dbReference>
<dbReference type="GO" id="GO:0004140">
    <property type="term" value="F:dephospho-CoA kinase activity"/>
    <property type="evidence" value="ECO:0007669"/>
    <property type="project" value="InterPro"/>
</dbReference>
<dbReference type="PANTHER" id="PTHR10695">
    <property type="entry name" value="DEPHOSPHO-COA KINASE-RELATED"/>
    <property type="match status" value="1"/>
</dbReference>
<keyword evidence="5" id="KW-1133">Transmembrane helix</keyword>
<dbReference type="GO" id="GO:0005524">
    <property type="term" value="F:ATP binding"/>
    <property type="evidence" value="ECO:0007669"/>
    <property type="project" value="UniProtKB-KW"/>
</dbReference>
<evidence type="ECO:0000256" key="2">
    <source>
        <dbReference type="ARBA" id="ARBA00022741"/>
    </source>
</evidence>
<dbReference type="CDD" id="cd02022">
    <property type="entry name" value="DPCK"/>
    <property type="match status" value="1"/>
</dbReference>
<dbReference type="SUPFAM" id="SSF52540">
    <property type="entry name" value="P-loop containing nucleoside triphosphate hydrolases"/>
    <property type="match status" value="1"/>
</dbReference>
<feature type="transmembrane region" description="Helical" evidence="5">
    <location>
        <begin position="204"/>
        <end position="225"/>
    </location>
</feature>
<dbReference type="GO" id="GO:0015937">
    <property type="term" value="P:coenzyme A biosynthetic process"/>
    <property type="evidence" value="ECO:0007669"/>
    <property type="project" value="InterPro"/>
</dbReference>
<dbReference type="InterPro" id="IPR001977">
    <property type="entry name" value="Depp_CoAkinase"/>
</dbReference>
<dbReference type="PROSITE" id="PS51219">
    <property type="entry name" value="DPCK"/>
    <property type="match status" value="1"/>
</dbReference>
<evidence type="ECO:0000313" key="7">
    <source>
        <dbReference type="Proteomes" id="UP000075880"/>
    </source>
</evidence>
<dbReference type="Pfam" id="PF01121">
    <property type="entry name" value="CoaE"/>
    <property type="match status" value="1"/>
</dbReference>
<dbReference type="Gene3D" id="3.40.50.300">
    <property type="entry name" value="P-loop containing nucleotide triphosphate hydrolases"/>
    <property type="match status" value="1"/>
</dbReference>
<protein>
    <recommendedName>
        <fullName evidence="4">Dephospho-CoA kinase domain-containing protein</fullName>
    </recommendedName>
</protein>
<evidence type="ECO:0000256" key="3">
    <source>
        <dbReference type="ARBA" id="ARBA00022840"/>
    </source>
</evidence>
<dbReference type="AlphaFoldDB" id="A0A182JIE8"/>
<keyword evidence="3" id="KW-0067">ATP-binding</keyword>
<evidence type="ECO:0000256" key="4">
    <source>
        <dbReference type="ARBA" id="ARBA00044157"/>
    </source>
</evidence>
<dbReference type="InterPro" id="IPR027417">
    <property type="entry name" value="P-loop_NTPase"/>
</dbReference>
<dbReference type="FunFam" id="3.40.50.300:FF:000485">
    <property type="entry name" value="Dephospho-CoA kinase CAB5"/>
    <property type="match status" value="1"/>
</dbReference>
<proteinExistence type="inferred from homology"/>
<keyword evidence="2" id="KW-0547">Nucleotide-binding</keyword>
<keyword evidence="5" id="KW-0472">Membrane</keyword>
<dbReference type="STRING" id="41427.A0A182JIE8"/>
<name>A0A182JIE8_ANOAO</name>
<dbReference type="Proteomes" id="UP000075880">
    <property type="component" value="Unassembled WGS sequence"/>
</dbReference>
<keyword evidence="7" id="KW-1185">Reference proteome</keyword>
<dbReference type="VEuPathDB" id="VectorBase:AATE018667"/>
<evidence type="ECO:0000256" key="5">
    <source>
        <dbReference type="SAM" id="Phobius"/>
    </source>
</evidence>
<evidence type="ECO:0000256" key="1">
    <source>
        <dbReference type="ARBA" id="ARBA00009018"/>
    </source>
</evidence>
<evidence type="ECO:0000313" key="6">
    <source>
        <dbReference type="EnsemblMetazoa" id="AATE018667-PA.1"/>
    </source>
</evidence>
<organism evidence="6">
    <name type="scientific">Anopheles atroparvus</name>
    <name type="common">European mosquito</name>
    <dbReference type="NCBI Taxonomy" id="41427"/>
    <lineage>
        <taxon>Eukaryota</taxon>
        <taxon>Metazoa</taxon>
        <taxon>Ecdysozoa</taxon>
        <taxon>Arthropoda</taxon>
        <taxon>Hexapoda</taxon>
        <taxon>Insecta</taxon>
        <taxon>Pterygota</taxon>
        <taxon>Neoptera</taxon>
        <taxon>Endopterygota</taxon>
        <taxon>Diptera</taxon>
        <taxon>Nematocera</taxon>
        <taxon>Culicoidea</taxon>
        <taxon>Culicidae</taxon>
        <taxon>Anophelinae</taxon>
        <taxon>Anopheles</taxon>
    </lineage>
</organism>
<dbReference type="GO" id="GO:0005737">
    <property type="term" value="C:cytoplasm"/>
    <property type="evidence" value="ECO:0007669"/>
    <property type="project" value="UniProtKB-ARBA"/>
</dbReference>
<dbReference type="EnsemblMetazoa" id="ENSAATROPT001457">
    <property type="protein sequence ID" value="ENSAATROPP001403"/>
    <property type="gene ID" value="ENSAATROPG001153"/>
</dbReference>
<reference evidence="6" key="2">
    <citation type="submission" date="2022-08" db="UniProtKB">
        <authorList>
            <consortium name="EnsemblMetazoa"/>
        </authorList>
    </citation>
    <scope>IDENTIFICATION</scope>
    <source>
        <strain evidence="6">EBRO</strain>
    </source>
</reference>
<reference evidence="7" key="1">
    <citation type="submission" date="2021-09" db="EMBL/GenBank/DDBJ databases">
        <authorList>
            <consortium name="Infravec"/>
            <person name="Campbell I L."/>
            <person name="Maslen G."/>
            <person name="Yates A."/>
        </authorList>
    </citation>
    <scope>NUCLEOTIDE SEQUENCE [LARGE SCALE GENOMIC DNA]</scope>
    <source>
        <strain evidence="7">Infravec2 EBRE</strain>
    </source>
</reference>